<organism evidence="5">
    <name type="scientific">groundwater metagenome</name>
    <dbReference type="NCBI Taxonomy" id="717931"/>
    <lineage>
        <taxon>unclassified sequences</taxon>
        <taxon>metagenomes</taxon>
        <taxon>ecological metagenomes</taxon>
    </lineage>
</organism>
<name>A0A098ED41_9ZZZZ</name>
<evidence type="ECO:0000256" key="3">
    <source>
        <dbReference type="ARBA" id="ARBA00022840"/>
    </source>
</evidence>
<dbReference type="GO" id="GO:0005524">
    <property type="term" value="F:ATP binding"/>
    <property type="evidence" value="ECO:0007669"/>
    <property type="project" value="InterPro"/>
</dbReference>
<dbReference type="Pfam" id="PF00152">
    <property type="entry name" value="tRNA-synt_2"/>
    <property type="match status" value="1"/>
</dbReference>
<evidence type="ECO:0000256" key="2">
    <source>
        <dbReference type="ARBA" id="ARBA00022741"/>
    </source>
</evidence>
<gene>
    <name evidence="5" type="ORF">MSIBF_A720004</name>
</gene>
<accession>A0A098ED41</accession>
<dbReference type="GO" id="GO:0006418">
    <property type="term" value="P:tRNA aminoacylation for protein translation"/>
    <property type="evidence" value="ECO:0007669"/>
    <property type="project" value="InterPro"/>
</dbReference>
<dbReference type="InterPro" id="IPR004364">
    <property type="entry name" value="Aa-tRNA-synt_II"/>
</dbReference>
<evidence type="ECO:0000259" key="4">
    <source>
        <dbReference type="Pfam" id="PF00152"/>
    </source>
</evidence>
<sequence length="38" mass="4409">MPPHGGFGLGIYRIIMQMLNTTIREVVLFPRDRHMLTP</sequence>
<keyword evidence="2" id="KW-0547">Nucleotide-binding</keyword>
<protein>
    <recommendedName>
        <fullName evidence="4">Aminoacyl-tRNA synthetase class II (D/K/N) domain-containing protein</fullName>
    </recommendedName>
</protein>
<evidence type="ECO:0000313" key="5">
    <source>
        <dbReference type="EMBL" id="CEG13933.1"/>
    </source>
</evidence>
<keyword evidence="3" id="KW-0067">ATP-binding</keyword>
<dbReference type="Gene3D" id="3.30.930.10">
    <property type="entry name" value="Bira Bifunctional Protein, Domain 2"/>
    <property type="match status" value="1"/>
</dbReference>
<evidence type="ECO:0000256" key="1">
    <source>
        <dbReference type="ARBA" id="ARBA00022598"/>
    </source>
</evidence>
<dbReference type="SUPFAM" id="SSF55681">
    <property type="entry name" value="Class II aaRS and biotin synthetases"/>
    <property type="match status" value="1"/>
</dbReference>
<dbReference type="AlphaFoldDB" id="A0A098ED41"/>
<dbReference type="InterPro" id="IPR045864">
    <property type="entry name" value="aa-tRNA-synth_II/BPL/LPL"/>
</dbReference>
<feature type="domain" description="Aminoacyl-tRNA synthetase class II (D/K/N)" evidence="4">
    <location>
        <begin position="1"/>
        <end position="32"/>
    </location>
</feature>
<reference evidence="5" key="1">
    <citation type="submission" date="2014-09" db="EMBL/GenBank/DDBJ databases">
        <authorList>
            <person name="Probst J Alexander"/>
        </authorList>
    </citation>
    <scope>NUCLEOTIDE SEQUENCE</scope>
</reference>
<dbReference type="GO" id="GO:0004812">
    <property type="term" value="F:aminoacyl-tRNA ligase activity"/>
    <property type="evidence" value="ECO:0007669"/>
    <property type="project" value="InterPro"/>
</dbReference>
<keyword evidence="1" id="KW-0436">Ligase</keyword>
<dbReference type="EMBL" id="CCXY01000438">
    <property type="protein sequence ID" value="CEG13933.1"/>
    <property type="molecule type" value="Genomic_DNA"/>
</dbReference>
<proteinExistence type="predicted"/>